<dbReference type="InterPro" id="IPR009057">
    <property type="entry name" value="Homeodomain-like_sf"/>
</dbReference>
<name>A0A378NQ74_9FIRM</name>
<dbReference type="AlphaFoldDB" id="A0A378NQ74"/>
<dbReference type="PANTHER" id="PTHR37812">
    <property type="entry name" value="MU-LIKE PROPHAGE FLUMU PROTEIN C"/>
    <property type="match status" value="1"/>
</dbReference>
<dbReference type="InterPro" id="IPR052411">
    <property type="entry name" value="c-mor_Regulatory_Protein"/>
</dbReference>
<evidence type="ECO:0000313" key="2">
    <source>
        <dbReference type="Proteomes" id="UP000255234"/>
    </source>
</evidence>
<sequence>MKYINANVILPEKLIEEIQKYIQGKYIYIPIKKENYKFWGVISGIKQEYKNRNKKIKNDYKQGISIENLAQKYYLFVDTIRKILYTK</sequence>
<dbReference type="PANTHER" id="PTHR37812:SF1">
    <property type="entry name" value="MU-LIKE PROPHAGE FLUMU PROTEIN C"/>
    <property type="match status" value="1"/>
</dbReference>
<dbReference type="RefSeq" id="WP_115150816.1">
    <property type="nucleotide sequence ID" value="NZ_UGPP01000001.1"/>
</dbReference>
<evidence type="ECO:0000313" key="1">
    <source>
        <dbReference type="EMBL" id="STY70016.1"/>
    </source>
</evidence>
<dbReference type="SUPFAM" id="SSF46689">
    <property type="entry name" value="Homeodomain-like"/>
    <property type="match status" value="1"/>
</dbReference>
<dbReference type="EMBL" id="UGPP01000001">
    <property type="protein sequence ID" value="STY70016.1"/>
    <property type="molecule type" value="Genomic_DNA"/>
</dbReference>
<proteinExistence type="predicted"/>
<gene>
    <name evidence="1" type="ORF">NCTC10571_00102</name>
</gene>
<accession>A0A378NQ74</accession>
<dbReference type="Proteomes" id="UP000255234">
    <property type="component" value="Unassembled WGS sequence"/>
</dbReference>
<dbReference type="InterPro" id="IPR049739">
    <property type="entry name" value="YraL-like"/>
</dbReference>
<organism evidence="1 2">
    <name type="scientific">Megamonas hypermegale</name>
    <dbReference type="NCBI Taxonomy" id="158847"/>
    <lineage>
        <taxon>Bacteria</taxon>
        <taxon>Bacillati</taxon>
        <taxon>Bacillota</taxon>
        <taxon>Negativicutes</taxon>
        <taxon>Selenomonadales</taxon>
        <taxon>Selenomonadaceae</taxon>
        <taxon>Megamonas</taxon>
    </lineage>
</organism>
<reference evidence="1 2" key="1">
    <citation type="submission" date="2018-06" db="EMBL/GenBank/DDBJ databases">
        <authorList>
            <consortium name="Pathogen Informatics"/>
            <person name="Doyle S."/>
        </authorList>
    </citation>
    <scope>NUCLEOTIDE SEQUENCE [LARGE SCALE GENOMIC DNA]</scope>
    <source>
        <strain evidence="1 2">NCTC10571</strain>
    </source>
</reference>
<protein>
    <submittedName>
        <fullName evidence="1">Uncharacterized conserved protein</fullName>
    </submittedName>
</protein>
<dbReference type="NCBIfam" id="NF040785">
    <property type="entry name" value="CD3324_fam"/>
    <property type="match status" value="1"/>
</dbReference>